<evidence type="ECO:0000313" key="1">
    <source>
        <dbReference type="EMBL" id="TWT24498.1"/>
    </source>
</evidence>
<organism evidence="1 2">
    <name type="scientific">Corynebacterium canis</name>
    <dbReference type="NCBI Taxonomy" id="679663"/>
    <lineage>
        <taxon>Bacteria</taxon>
        <taxon>Bacillati</taxon>
        <taxon>Actinomycetota</taxon>
        <taxon>Actinomycetes</taxon>
        <taxon>Mycobacteriales</taxon>
        <taxon>Corynebacteriaceae</taxon>
        <taxon>Corynebacterium</taxon>
    </lineage>
</organism>
<proteinExistence type="predicted"/>
<accession>A0A5C5UET1</accession>
<sequence length="166" mass="17914">MTRSVLKPVMDFLRQHGSTFGFLVSLLVTLITGAPDGQAVGEQAATSQNTQNINLTLSEANTMATAIRNQMPANFGTLMVDDEYEHVAAANARASEILQGAPTAPAEGQKEVAYVYDLGAQLNAQAVASKFLNDEAFHAFSETSTRYCMGYAYSPQQLVVVVRFTE</sequence>
<gene>
    <name evidence="1" type="ORF">FRX94_07955</name>
</gene>
<dbReference type="RefSeq" id="WP_146324597.1">
    <property type="nucleotide sequence ID" value="NZ_BAABLR010000070.1"/>
</dbReference>
<evidence type="ECO:0008006" key="3">
    <source>
        <dbReference type="Google" id="ProtNLM"/>
    </source>
</evidence>
<dbReference type="OrthoDB" id="9827501at2"/>
<reference evidence="1 2" key="1">
    <citation type="submission" date="2019-08" db="EMBL/GenBank/DDBJ databases">
        <authorList>
            <person name="Lei W."/>
        </authorList>
    </citation>
    <scope>NUCLEOTIDE SEQUENCE [LARGE SCALE GENOMIC DNA]</scope>
    <source>
        <strain evidence="1 2">CCUG 58627</strain>
    </source>
</reference>
<comment type="caution">
    <text evidence="1">The sequence shown here is derived from an EMBL/GenBank/DDBJ whole genome shotgun (WGS) entry which is preliminary data.</text>
</comment>
<keyword evidence="2" id="KW-1185">Reference proteome</keyword>
<protein>
    <recommendedName>
        <fullName evidence="3">CAP domain-containing protein</fullName>
    </recommendedName>
</protein>
<dbReference type="EMBL" id="VOHM01000016">
    <property type="protein sequence ID" value="TWT24498.1"/>
    <property type="molecule type" value="Genomic_DNA"/>
</dbReference>
<evidence type="ECO:0000313" key="2">
    <source>
        <dbReference type="Proteomes" id="UP000320791"/>
    </source>
</evidence>
<dbReference type="AlphaFoldDB" id="A0A5C5UET1"/>
<dbReference type="Proteomes" id="UP000320791">
    <property type="component" value="Unassembled WGS sequence"/>
</dbReference>
<name>A0A5C5UET1_9CORY</name>